<dbReference type="EMBL" id="OX451741">
    <property type="protein sequence ID" value="CAI8619734.1"/>
    <property type="molecule type" value="Genomic_DNA"/>
</dbReference>
<dbReference type="AlphaFoldDB" id="A0AAV1BE78"/>
<sequence>MDGKNNNNWIVKNDDDHDVTDSIFNGSLTKDSMCSYFSSSEMDDDDDEASSSSPSSSSNLNGPLYELSELMNHLPIKRGLSMYYQGKTQSFGSLARVESIEDLAKKVKSNYRNKVKPCKRFGLCNTKATIAKKSPRESCLSVIISRRKRFLGESS</sequence>
<evidence type="ECO:0000313" key="5">
    <source>
        <dbReference type="Proteomes" id="UP001157006"/>
    </source>
</evidence>
<evidence type="ECO:0000313" key="4">
    <source>
        <dbReference type="EMBL" id="CAI8619734.1"/>
    </source>
</evidence>
<protein>
    <recommendedName>
        <fullName evidence="6">Oxidative stress 3</fullName>
    </recommendedName>
</protein>
<dbReference type="GO" id="GO:0006950">
    <property type="term" value="P:response to stress"/>
    <property type="evidence" value="ECO:0007669"/>
    <property type="project" value="UniProtKB-ARBA"/>
</dbReference>
<proteinExistence type="predicted"/>
<dbReference type="PANTHER" id="PTHR33172:SF103">
    <property type="entry name" value="PROTEIN OXIDATIVE STRESS 3"/>
    <property type="match status" value="1"/>
</dbReference>
<feature type="region of interest" description="Disordered" evidence="3">
    <location>
        <begin position="40"/>
        <end position="62"/>
    </location>
</feature>
<dbReference type="GO" id="GO:0005634">
    <property type="term" value="C:nucleus"/>
    <property type="evidence" value="ECO:0007669"/>
    <property type="project" value="UniProtKB-SubCell"/>
</dbReference>
<feature type="compositionally biased region" description="Polar residues" evidence="3">
    <location>
        <begin position="1"/>
        <end position="10"/>
    </location>
</feature>
<reference evidence="4 5" key="1">
    <citation type="submission" date="2023-01" db="EMBL/GenBank/DDBJ databases">
        <authorList>
            <person name="Kreplak J."/>
        </authorList>
    </citation>
    <scope>NUCLEOTIDE SEQUENCE [LARGE SCALE GENOMIC DNA]</scope>
</reference>
<organism evidence="4 5">
    <name type="scientific">Vicia faba</name>
    <name type="common">Broad bean</name>
    <name type="synonym">Faba vulgaris</name>
    <dbReference type="NCBI Taxonomy" id="3906"/>
    <lineage>
        <taxon>Eukaryota</taxon>
        <taxon>Viridiplantae</taxon>
        <taxon>Streptophyta</taxon>
        <taxon>Embryophyta</taxon>
        <taxon>Tracheophyta</taxon>
        <taxon>Spermatophyta</taxon>
        <taxon>Magnoliopsida</taxon>
        <taxon>eudicotyledons</taxon>
        <taxon>Gunneridae</taxon>
        <taxon>Pentapetalae</taxon>
        <taxon>rosids</taxon>
        <taxon>fabids</taxon>
        <taxon>Fabales</taxon>
        <taxon>Fabaceae</taxon>
        <taxon>Papilionoideae</taxon>
        <taxon>50 kb inversion clade</taxon>
        <taxon>NPAAA clade</taxon>
        <taxon>Hologalegina</taxon>
        <taxon>IRL clade</taxon>
        <taxon>Fabeae</taxon>
        <taxon>Vicia</taxon>
    </lineage>
</organism>
<keyword evidence="5" id="KW-1185">Reference proteome</keyword>
<dbReference type="Proteomes" id="UP001157006">
    <property type="component" value="Chromosome 6"/>
</dbReference>
<feature type="region of interest" description="Disordered" evidence="3">
    <location>
        <begin position="1"/>
        <end position="26"/>
    </location>
</feature>
<evidence type="ECO:0000256" key="2">
    <source>
        <dbReference type="ARBA" id="ARBA00023242"/>
    </source>
</evidence>
<name>A0AAV1BE78_VICFA</name>
<dbReference type="PANTHER" id="PTHR33172">
    <property type="entry name" value="OS08G0516900 PROTEIN"/>
    <property type="match status" value="1"/>
</dbReference>
<keyword evidence="2" id="KW-0539">Nucleus</keyword>
<gene>
    <name evidence="4" type="ORF">VFH_VI185720</name>
</gene>
<evidence type="ECO:0008006" key="6">
    <source>
        <dbReference type="Google" id="ProtNLM"/>
    </source>
</evidence>
<evidence type="ECO:0000256" key="1">
    <source>
        <dbReference type="ARBA" id="ARBA00004123"/>
    </source>
</evidence>
<accession>A0AAV1BE78</accession>
<comment type="subcellular location">
    <subcellularLocation>
        <location evidence="1">Nucleus</location>
    </subcellularLocation>
</comment>
<evidence type="ECO:0000256" key="3">
    <source>
        <dbReference type="SAM" id="MobiDB-lite"/>
    </source>
</evidence>
<dbReference type="InterPro" id="IPR051992">
    <property type="entry name" value="OxStress_Response_Reg"/>
</dbReference>